<evidence type="ECO:0000256" key="2">
    <source>
        <dbReference type="ARBA" id="ARBA00023150"/>
    </source>
</evidence>
<name>A0A2T5MKS7_9GAMM</name>
<dbReference type="InterPro" id="IPR002820">
    <property type="entry name" value="Mopterin_CF_biosynth-C_dom"/>
</dbReference>
<dbReference type="AlphaFoldDB" id="A0A2T5MKS7"/>
<keyword evidence="6" id="KW-1185">Reference proteome</keyword>
<dbReference type="PANTHER" id="PTHR43764">
    <property type="entry name" value="MOLYBDENUM COFACTOR BIOSYNTHESIS"/>
    <property type="match status" value="1"/>
</dbReference>
<dbReference type="OrthoDB" id="9794429at2"/>
<dbReference type="Pfam" id="PF00994">
    <property type="entry name" value="MoCF_biosynth"/>
    <property type="match status" value="1"/>
</dbReference>
<evidence type="ECO:0000256" key="1">
    <source>
        <dbReference type="ARBA" id="ARBA00005046"/>
    </source>
</evidence>
<dbReference type="InterPro" id="IPR051920">
    <property type="entry name" value="MPT_Adenylyltrnsfr/MoaC-Rel"/>
</dbReference>
<dbReference type="Gene3D" id="3.30.70.640">
    <property type="entry name" value="Molybdopterin cofactor biosynthesis C (MoaC) domain"/>
    <property type="match status" value="1"/>
</dbReference>
<sequence>MKNVSAKPDTLRTATAACVLHMPPDCVTLLRERKAEKGDALEIGRMAGMLAAKKTWELLPLCHQLPLTAIDVIYEIGEAQVGITVRVETIAGTGVEMEALTAASITALTIYDLLKPHAEQDRLRITDIHLVEKTGGKSQYARALSPLGRAVILATSDAVSSGKKKPTAAQIVRDGLEIAGLHVEATELLQNNVEQITERLRHHLSQEVDLIVTVGGTGVHQGDQTVAAVRPLLDKELPGFMEAARNYGQRRTPYAMLSAGVAGMSGKTIVITFPGSSRGAQETLTALISGIVHAVHSLRRGG</sequence>
<proteinExistence type="predicted"/>
<dbReference type="PIRSF" id="PIRSF036594">
    <property type="entry name" value="MoaC_MogA"/>
    <property type="match status" value="1"/>
</dbReference>
<comment type="function">
    <text evidence="3">Catalyzes the conversion of (8S)-3',8-cyclo-7,8-dihydroguanosine 5'-triphosphate to cyclic pyranopterin monophosphate (cPMP).</text>
</comment>
<dbReference type="InterPro" id="IPR023045">
    <property type="entry name" value="MoaC"/>
</dbReference>
<organism evidence="5 6">
    <name type="scientific">Stenotrophobium rhamnosiphilum</name>
    <dbReference type="NCBI Taxonomy" id="2029166"/>
    <lineage>
        <taxon>Bacteria</taxon>
        <taxon>Pseudomonadati</taxon>
        <taxon>Pseudomonadota</taxon>
        <taxon>Gammaproteobacteria</taxon>
        <taxon>Nevskiales</taxon>
        <taxon>Nevskiaceae</taxon>
        <taxon>Stenotrophobium</taxon>
    </lineage>
</organism>
<feature type="domain" description="MoaB/Mog" evidence="4">
    <location>
        <begin position="151"/>
        <end position="294"/>
    </location>
</feature>
<dbReference type="CDD" id="cd00886">
    <property type="entry name" value="MogA_MoaB"/>
    <property type="match status" value="1"/>
</dbReference>
<dbReference type="Proteomes" id="UP000244248">
    <property type="component" value="Unassembled WGS sequence"/>
</dbReference>
<dbReference type="SUPFAM" id="SSF53218">
    <property type="entry name" value="Molybdenum cofactor biosynthesis proteins"/>
    <property type="match status" value="1"/>
</dbReference>
<dbReference type="SUPFAM" id="SSF55040">
    <property type="entry name" value="Molybdenum cofactor biosynthesis protein C, MoaC"/>
    <property type="match status" value="1"/>
</dbReference>
<evidence type="ECO:0000256" key="3">
    <source>
        <dbReference type="ARBA" id="ARBA00055087"/>
    </source>
</evidence>
<comment type="pathway">
    <text evidence="1">Cofactor biosynthesis; molybdopterin biosynthesis.</text>
</comment>
<dbReference type="RefSeq" id="WP_107938884.1">
    <property type="nucleotide sequence ID" value="NZ_QANS01000001.1"/>
</dbReference>
<evidence type="ECO:0000313" key="6">
    <source>
        <dbReference type="Proteomes" id="UP000244248"/>
    </source>
</evidence>
<comment type="caution">
    <text evidence="5">The sequence shown here is derived from an EMBL/GenBank/DDBJ whole genome shotgun (WGS) entry which is preliminary data.</text>
</comment>
<dbReference type="InterPro" id="IPR001453">
    <property type="entry name" value="MoaB/Mog_dom"/>
</dbReference>
<dbReference type="UniPathway" id="UPA00344"/>
<dbReference type="PANTHER" id="PTHR43764:SF1">
    <property type="entry name" value="MOLYBDOPTERIN MOLYBDOTRANSFERASE"/>
    <property type="match status" value="1"/>
</dbReference>
<reference evidence="5 6" key="1">
    <citation type="submission" date="2018-04" db="EMBL/GenBank/DDBJ databases">
        <title>Novel species isolated from glacier.</title>
        <authorList>
            <person name="Liu Q."/>
            <person name="Xin Y.-H."/>
        </authorList>
    </citation>
    <scope>NUCLEOTIDE SEQUENCE [LARGE SCALE GENOMIC DNA]</scope>
    <source>
        <strain evidence="5 6">GT1R17</strain>
    </source>
</reference>
<dbReference type="Pfam" id="PF01967">
    <property type="entry name" value="MoaC"/>
    <property type="match status" value="1"/>
</dbReference>
<accession>A0A2T5MKS7</accession>
<dbReference type="NCBIfam" id="TIGR00581">
    <property type="entry name" value="moaC"/>
    <property type="match status" value="1"/>
</dbReference>
<dbReference type="InterPro" id="IPR036425">
    <property type="entry name" value="MoaB/Mog-like_dom_sf"/>
</dbReference>
<dbReference type="InterPro" id="IPR012247">
    <property type="entry name" value="MoaC_MogA"/>
</dbReference>
<evidence type="ECO:0000313" key="5">
    <source>
        <dbReference type="EMBL" id="PTU33175.1"/>
    </source>
</evidence>
<dbReference type="GO" id="GO:0006777">
    <property type="term" value="P:Mo-molybdopterin cofactor biosynthetic process"/>
    <property type="evidence" value="ECO:0007669"/>
    <property type="project" value="UniProtKB-KW"/>
</dbReference>
<protein>
    <submittedName>
        <fullName evidence="5">Bifunctional molybdenum cofactor biosynthesis protein MoaC/MoaB</fullName>
    </submittedName>
</protein>
<keyword evidence="2" id="KW-0501">Molybdenum cofactor biosynthesis</keyword>
<dbReference type="Gene3D" id="3.40.980.10">
    <property type="entry name" value="MoaB/Mog-like domain"/>
    <property type="match status" value="1"/>
</dbReference>
<gene>
    <name evidence="5" type="ORF">CJD38_03485</name>
</gene>
<dbReference type="SMART" id="SM00852">
    <property type="entry name" value="MoCF_biosynth"/>
    <property type="match status" value="1"/>
</dbReference>
<dbReference type="EMBL" id="QANS01000001">
    <property type="protein sequence ID" value="PTU33175.1"/>
    <property type="molecule type" value="Genomic_DNA"/>
</dbReference>
<evidence type="ECO:0000259" key="4">
    <source>
        <dbReference type="SMART" id="SM00852"/>
    </source>
</evidence>
<dbReference type="NCBIfam" id="NF002947">
    <property type="entry name" value="PRK03604.1"/>
    <property type="match status" value="1"/>
</dbReference>
<dbReference type="InterPro" id="IPR036522">
    <property type="entry name" value="MoaC_sf"/>
</dbReference>